<keyword evidence="3" id="KW-0472">Membrane</keyword>
<sequence>MGNEDKNSSSCGLLILYNAFFRRRAGSAPVSPRRPSPSPIVANASLSGGSSHNTKRRRPGPDQSPAAVTPKILVSPKPAAAACPPDQTNRPSAGRGVRPQTTGSISADLDSMIYDHQRAKGSNTLVRASSGNVMLYSNLGNLRAPGAVTPNRDVLDYLPKTAKEMESEVRRRGVSEYEAEIPVSMCRALSRRLDPEELKELGNEEYKNGRYAEAVAFYDRAIVIDPENASYWSNKAAALIGLGRLLEALQEYRQAIRIDPCYLRAHQRLANLYLRLGEPERAANHYKLAKSEASHEDISRAKAVQVFIGKCSEARKQRDWNAVLKDSQSAISTGADSAPQVFAYQAEAFLMLLRQEDAEETMIDAPKFETDAATQFFGALSNAYHLSIRAQVDMATGRFESAIAAIARKARSVASARSMGNDLFKASKFEEACLAYGSGLNHDPHNTILLCNRAACRSKLGQWEKAIEDCNVVLNLRPKYNKARLRRADCNVKLDRWEDSLKDYEVLALEMPGDETVNKALQDAKAHVRRRQSEGLEQMADDSAVHITTKDQFRSVITSCGLSLALFYDQSDEDSKGILHHLEQLCKQHTSVTFLKKLLHGPCWRGNSKFEKAKIPDEEDKAFMIQISKFELLKECNEDLGVESVSRDNANMVAEVTTAVDSRTENEGRTAVMNKISSAGMANSSDKFKFSEGINGVCSAQKSEEVTPLSDINLKLKKSLVVNKKAIIIKTSSSMAASSYFTVLLQSYFLAFSLFAIFVSRDMHGCDASVIVASTMNKEE</sequence>
<feature type="repeat" description="TPR" evidence="1">
    <location>
        <begin position="195"/>
        <end position="228"/>
    </location>
</feature>
<protein>
    <recommendedName>
        <fullName evidence="6">Inactive TPR repeat-containing thioredoxin TTL3</fullName>
    </recommendedName>
</protein>
<gene>
    <name evidence="4" type="ORF">KFK09_011508</name>
</gene>
<proteinExistence type="predicted"/>
<dbReference type="Pfam" id="PF13176">
    <property type="entry name" value="TPR_7"/>
    <property type="match status" value="1"/>
</dbReference>
<reference evidence="4" key="1">
    <citation type="journal article" date="2022" name="Front. Genet.">
        <title>Chromosome-Scale Assembly of the Dendrobium nobile Genome Provides Insights Into the Molecular Mechanism of the Biosynthesis of the Medicinal Active Ingredient of Dendrobium.</title>
        <authorList>
            <person name="Xu Q."/>
            <person name="Niu S.-C."/>
            <person name="Li K.-L."/>
            <person name="Zheng P.-J."/>
            <person name="Zhang X.-J."/>
            <person name="Jia Y."/>
            <person name="Liu Y."/>
            <person name="Niu Y.-X."/>
            <person name="Yu L.-H."/>
            <person name="Chen D.-F."/>
            <person name="Zhang G.-Q."/>
        </authorList>
    </citation>
    <scope>NUCLEOTIDE SEQUENCE</scope>
    <source>
        <tissue evidence="4">Leaf</tissue>
    </source>
</reference>
<dbReference type="GO" id="GO:0005737">
    <property type="term" value="C:cytoplasm"/>
    <property type="evidence" value="ECO:0007669"/>
    <property type="project" value="TreeGrafter"/>
</dbReference>
<dbReference type="InterPro" id="IPR044534">
    <property type="entry name" value="TTL1-4"/>
</dbReference>
<feature type="transmembrane region" description="Helical" evidence="3">
    <location>
        <begin position="740"/>
        <end position="759"/>
    </location>
</feature>
<dbReference type="InterPro" id="IPR011990">
    <property type="entry name" value="TPR-like_helical_dom_sf"/>
</dbReference>
<evidence type="ECO:0000256" key="2">
    <source>
        <dbReference type="SAM" id="MobiDB-lite"/>
    </source>
</evidence>
<keyword evidence="3" id="KW-1133">Transmembrane helix</keyword>
<dbReference type="InterPro" id="IPR019734">
    <property type="entry name" value="TPR_rpt"/>
</dbReference>
<dbReference type="PROSITE" id="PS50005">
    <property type="entry name" value="TPR"/>
    <property type="match status" value="2"/>
</dbReference>
<keyword evidence="5" id="KW-1185">Reference proteome</keyword>
<dbReference type="PANTHER" id="PTHR46050:SF7">
    <property type="entry name" value="TETRATRICOPEPTIDE REPEAT (TPR)-LIKE SUPERFAMILY PROTEIN"/>
    <property type="match status" value="1"/>
</dbReference>
<dbReference type="Pfam" id="PF13414">
    <property type="entry name" value="TPR_11"/>
    <property type="match status" value="1"/>
</dbReference>
<dbReference type="PANTHER" id="PTHR46050">
    <property type="entry name" value="TPR REPEAT-CONTAINING THIOREDOXIN"/>
    <property type="match status" value="1"/>
</dbReference>
<dbReference type="Proteomes" id="UP000829196">
    <property type="component" value="Unassembled WGS sequence"/>
</dbReference>
<accession>A0A8T3BF71</accession>
<feature type="region of interest" description="Disordered" evidence="2">
    <location>
        <begin position="27"/>
        <end position="104"/>
    </location>
</feature>
<dbReference type="SMART" id="SM00028">
    <property type="entry name" value="TPR"/>
    <property type="match status" value="5"/>
</dbReference>
<feature type="repeat" description="TPR" evidence="1">
    <location>
        <begin position="229"/>
        <end position="262"/>
    </location>
</feature>
<name>A0A8T3BF71_DENNO</name>
<keyword evidence="3" id="KW-0812">Transmembrane</keyword>
<evidence type="ECO:0000313" key="5">
    <source>
        <dbReference type="Proteomes" id="UP000829196"/>
    </source>
</evidence>
<keyword evidence="1" id="KW-0802">TPR repeat</keyword>
<comment type="caution">
    <text evidence="4">The sequence shown here is derived from an EMBL/GenBank/DDBJ whole genome shotgun (WGS) entry which is preliminary data.</text>
</comment>
<evidence type="ECO:0008006" key="6">
    <source>
        <dbReference type="Google" id="ProtNLM"/>
    </source>
</evidence>
<evidence type="ECO:0000256" key="1">
    <source>
        <dbReference type="PROSITE-ProRule" id="PRU00339"/>
    </source>
</evidence>
<dbReference type="Gene3D" id="1.25.40.10">
    <property type="entry name" value="Tetratricopeptide repeat domain"/>
    <property type="match status" value="1"/>
</dbReference>
<evidence type="ECO:0000256" key="3">
    <source>
        <dbReference type="SAM" id="Phobius"/>
    </source>
</evidence>
<evidence type="ECO:0000313" key="4">
    <source>
        <dbReference type="EMBL" id="KAI0510897.1"/>
    </source>
</evidence>
<dbReference type="SMR" id="A0A8T3BF71"/>
<dbReference type="SUPFAM" id="SSF48452">
    <property type="entry name" value="TPR-like"/>
    <property type="match status" value="2"/>
</dbReference>
<dbReference type="EMBL" id="JAGYWB010000009">
    <property type="protein sequence ID" value="KAI0510897.1"/>
    <property type="molecule type" value="Genomic_DNA"/>
</dbReference>
<dbReference type="OrthoDB" id="2335338at2759"/>
<dbReference type="AlphaFoldDB" id="A0A8T3BF71"/>
<organism evidence="4 5">
    <name type="scientific">Dendrobium nobile</name>
    <name type="common">Orchid</name>
    <dbReference type="NCBI Taxonomy" id="94219"/>
    <lineage>
        <taxon>Eukaryota</taxon>
        <taxon>Viridiplantae</taxon>
        <taxon>Streptophyta</taxon>
        <taxon>Embryophyta</taxon>
        <taxon>Tracheophyta</taxon>
        <taxon>Spermatophyta</taxon>
        <taxon>Magnoliopsida</taxon>
        <taxon>Liliopsida</taxon>
        <taxon>Asparagales</taxon>
        <taxon>Orchidaceae</taxon>
        <taxon>Epidendroideae</taxon>
        <taxon>Malaxideae</taxon>
        <taxon>Dendrobiinae</taxon>
        <taxon>Dendrobium</taxon>
    </lineage>
</organism>